<keyword evidence="3" id="KW-1185">Reference proteome</keyword>
<dbReference type="AlphaFoldDB" id="A0A084WIC1"/>
<evidence type="ECO:0000313" key="2">
    <source>
        <dbReference type="EnsemblMetazoa" id="ASIC018002-PA"/>
    </source>
</evidence>
<evidence type="ECO:0000313" key="3">
    <source>
        <dbReference type="Proteomes" id="UP000030765"/>
    </source>
</evidence>
<evidence type="ECO:0000313" key="1">
    <source>
        <dbReference type="EMBL" id="KFB49965.1"/>
    </source>
</evidence>
<dbReference type="EMBL" id="KE525347">
    <property type="protein sequence ID" value="KFB49965.1"/>
    <property type="molecule type" value="Genomic_DNA"/>
</dbReference>
<name>A0A084WIC1_ANOSI</name>
<proteinExistence type="predicted"/>
<reference evidence="1 3" key="1">
    <citation type="journal article" date="2014" name="BMC Genomics">
        <title>Genome sequence of Anopheles sinensis provides insight into genetics basis of mosquito competence for malaria parasites.</title>
        <authorList>
            <person name="Zhou D."/>
            <person name="Zhang D."/>
            <person name="Ding G."/>
            <person name="Shi L."/>
            <person name="Hou Q."/>
            <person name="Ye Y."/>
            <person name="Xu Y."/>
            <person name="Zhou H."/>
            <person name="Xiong C."/>
            <person name="Li S."/>
            <person name="Yu J."/>
            <person name="Hong S."/>
            <person name="Yu X."/>
            <person name="Zou P."/>
            <person name="Chen C."/>
            <person name="Chang X."/>
            <person name="Wang W."/>
            <person name="Lv Y."/>
            <person name="Sun Y."/>
            <person name="Ma L."/>
            <person name="Shen B."/>
            <person name="Zhu C."/>
        </authorList>
    </citation>
    <scope>NUCLEOTIDE SEQUENCE [LARGE SCALE GENOMIC DNA]</scope>
</reference>
<dbReference type="EnsemblMetazoa" id="ASIC018002-RA">
    <property type="protein sequence ID" value="ASIC018002-PA"/>
    <property type="gene ID" value="ASIC018002"/>
</dbReference>
<dbReference type="VEuPathDB" id="VectorBase:ASIS019786"/>
<dbReference type="EMBL" id="ATLV01023928">
    <property type="status" value="NOT_ANNOTATED_CDS"/>
    <property type="molecule type" value="Genomic_DNA"/>
</dbReference>
<dbReference type="Proteomes" id="UP000030765">
    <property type="component" value="Unassembled WGS sequence"/>
</dbReference>
<organism evidence="2 3">
    <name type="scientific">Anopheles sinensis</name>
    <name type="common">Mosquito</name>
    <dbReference type="NCBI Taxonomy" id="74873"/>
    <lineage>
        <taxon>Eukaryota</taxon>
        <taxon>Metazoa</taxon>
        <taxon>Ecdysozoa</taxon>
        <taxon>Arthropoda</taxon>
        <taxon>Hexapoda</taxon>
        <taxon>Insecta</taxon>
        <taxon>Pterygota</taxon>
        <taxon>Neoptera</taxon>
        <taxon>Endopterygota</taxon>
        <taxon>Diptera</taxon>
        <taxon>Nematocera</taxon>
        <taxon>Culicoidea</taxon>
        <taxon>Culicidae</taxon>
        <taxon>Anophelinae</taxon>
        <taxon>Anopheles</taxon>
    </lineage>
</organism>
<dbReference type="VEuPathDB" id="VectorBase:ASIC018002"/>
<accession>A0A084WIC1</accession>
<sequence length="56" mass="6334">MSPCRNEKDIEFCIQTILGAFNGERTASAKKKIDKPVIGSTEEVKKHEEQNNLDLE</sequence>
<reference evidence="2" key="2">
    <citation type="submission" date="2020-05" db="UniProtKB">
        <authorList>
            <consortium name="EnsemblMetazoa"/>
        </authorList>
    </citation>
    <scope>IDENTIFICATION</scope>
</reference>
<gene>
    <name evidence="1" type="ORF">ZHAS_00018002</name>
</gene>
<protein>
    <submittedName>
        <fullName evidence="1">AGAP012420-PA-like protein</fullName>
    </submittedName>
</protein>
<dbReference type="OrthoDB" id="7740444at2759"/>